<dbReference type="AlphaFoldDB" id="A0A5E4FTX5"/>
<dbReference type="EMBL" id="CABIKO010000200">
    <property type="protein sequence ID" value="VVA30894.1"/>
    <property type="molecule type" value="Genomic_DNA"/>
</dbReference>
<evidence type="ECO:0000313" key="2">
    <source>
        <dbReference type="Proteomes" id="UP000327085"/>
    </source>
</evidence>
<dbReference type="InParanoid" id="A0A5E4FTX5"/>
<name>A0A5E4FTX5_PRUDU</name>
<reference evidence="2" key="1">
    <citation type="journal article" date="2020" name="Plant J.">
        <title>Transposons played a major role in the diversification between the closely related almond and peach genomes: results from the almond genome sequence.</title>
        <authorList>
            <person name="Alioto T."/>
            <person name="Alexiou K.G."/>
            <person name="Bardil A."/>
            <person name="Barteri F."/>
            <person name="Castanera R."/>
            <person name="Cruz F."/>
            <person name="Dhingra A."/>
            <person name="Duval H."/>
            <person name="Fernandez I Marti A."/>
            <person name="Frias L."/>
            <person name="Galan B."/>
            <person name="Garcia J.L."/>
            <person name="Howad W."/>
            <person name="Gomez-Garrido J."/>
            <person name="Gut M."/>
            <person name="Julca I."/>
            <person name="Morata J."/>
            <person name="Puigdomenech P."/>
            <person name="Ribeca P."/>
            <person name="Rubio Cabetas M.J."/>
            <person name="Vlasova A."/>
            <person name="Wirthensohn M."/>
            <person name="Garcia-Mas J."/>
            <person name="Gabaldon T."/>
            <person name="Casacuberta J.M."/>
            <person name="Arus P."/>
        </authorList>
    </citation>
    <scope>NUCLEOTIDE SEQUENCE [LARGE SCALE GENOMIC DNA]</scope>
    <source>
        <strain evidence="2">cv. Texas</strain>
    </source>
</reference>
<sequence length="100" mass="11428">MPFYLDYLDRAIRIYGGSAATSSFFYEQKFRGRLGTLTTSANADPQPQARMTYAWHPTANCHQYGFMYEIIDRAPMRTAGSETTSSFNVLFDGQSNMRLF</sequence>
<protein>
    <submittedName>
        <fullName evidence="1">Uncharacterized protein</fullName>
    </submittedName>
</protein>
<dbReference type="Proteomes" id="UP000327085">
    <property type="component" value="Chromosome 3"/>
</dbReference>
<gene>
    <name evidence="1" type="ORF">ALMOND_2B009284</name>
</gene>
<accession>A0A5E4FTX5</accession>
<organism evidence="1 2">
    <name type="scientific">Prunus dulcis</name>
    <name type="common">Almond</name>
    <name type="synonym">Amygdalus dulcis</name>
    <dbReference type="NCBI Taxonomy" id="3755"/>
    <lineage>
        <taxon>Eukaryota</taxon>
        <taxon>Viridiplantae</taxon>
        <taxon>Streptophyta</taxon>
        <taxon>Embryophyta</taxon>
        <taxon>Tracheophyta</taxon>
        <taxon>Spermatophyta</taxon>
        <taxon>Magnoliopsida</taxon>
        <taxon>eudicotyledons</taxon>
        <taxon>Gunneridae</taxon>
        <taxon>Pentapetalae</taxon>
        <taxon>rosids</taxon>
        <taxon>fabids</taxon>
        <taxon>Rosales</taxon>
        <taxon>Rosaceae</taxon>
        <taxon>Amygdaloideae</taxon>
        <taxon>Amygdaleae</taxon>
        <taxon>Prunus</taxon>
    </lineage>
</organism>
<evidence type="ECO:0000313" key="1">
    <source>
        <dbReference type="EMBL" id="VVA30894.1"/>
    </source>
</evidence>
<dbReference type="Gramene" id="VVA30894">
    <property type="protein sequence ID" value="VVA30894"/>
    <property type="gene ID" value="Prudul26B009284"/>
</dbReference>
<proteinExistence type="predicted"/>